<sequence length="63" mass="7363">MKTRKSIAKRIKVTSTGKYLRRTSRINHFNAKKRSRTQQRGKVSRPIGVVHERYIRQAIAARA</sequence>
<evidence type="ECO:0000313" key="5">
    <source>
        <dbReference type="Proteomes" id="UP000808388"/>
    </source>
</evidence>
<evidence type="ECO:0000256" key="1">
    <source>
        <dbReference type="ARBA" id="ARBA00006598"/>
    </source>
</evidence>
<comment type="caution">
    <text evidence="4">The sequence shown here is derived from an EMBL/GenBank/DDBJ whole genome shotgun (WGS) entry which is preliminary data.</text>
</comment>
<organism evidence="4 5">
    <name type="scientific">Candidatus Sungiibacteriota bacterium</name>
    <dbReference type="NCBI Taxonomy" id="2750080"/>
    <lineage>
        <taxon>Bacteria</taxon>
        <taxon>Candidatus Sungiibacteriota</taxon>
    </lineage>
</organism>
<dbReference type="InterPro" id="IPR018265">
    <property type="entry name" value="Ribosomal_bL35_CS"/>
</dbReference>
<dbReference type="PROSITE" id="PS00936">
    <property type="entry name" value="RIBOSOMAL_L35"/>
    <property type="match status" value="1"/>
</dbReference>
<accession>A0A9D6LNK9</accession>
<evidence type="ECO:0000256" key="2">
    <source>
        <dbReference type="ARBA" id="ARBA00022980"/>
    </source>
</evidence>
<dbReference type="InterPro" id="IPR021137">
    <property type="entry name" value="Ribosomal_bL35-like"/>
</dbReference>
<keyword evidence="3" id="KW-0687">Ribonucleoprotein</keyword>
<keyword evidence="2 4" id="KW-0689">Ribosomal protein</keyword>
<evidence type="ECO:0000313" key="4">
    <source>
        <dbReference type="EMBL" id="MBI3627764.1"/>
    </source>
</evidence>
<dbReference type="GO" id="GO:0005840">
    <property type="term" value="C:ribosome"/>
    <property type="evidence" value="ECO:0007669"/>
    <property type="project" value="UniProtKB-KW"/>
</dbReference>
<reference evidence="4" key="1">
    <citation type="submission" date="2020-07" db="EMBL/GenBank/DDBJ databases">
        <title>Huge and variable diversity of episymbiotic CPR bacteria and DPANN archaea in groundwater ecosystems.</title>
        <authorList>
            <person name="He C.Y."/>
            <person name="Keren R."/>
            <person name="Whittaker M."/>
            <person name="Farag I.F."/>
            <person name="Doudna J."/>
            <person name="Cate J.H.D."/>
            <person name="Banfield J.F."/>
        </authorList>
    </citation>
    <scope>NUCLEOTIDE SEQUENCE</scope>
    <source>
        <strain evidence="4">NC_groundwater_972_Pr1_S-0.2um_49_27</strain>
    </source>
</reference>
<dbReference type="Pfam" id="PF01632">
    <property type="entry name" value="Ribosomal_L35p"/>
    <property type="match status" value="1"/>
</dbReference>
<comment type="similarity">
    <text evidence="1">Belongs to the bacterial ribosomal protein bL35 family.</text>
</comment>
<dbReference type="GO" id="GO:1990904">
    <property type="term" value="C:ribonucleoprotein complex"/>
    <property type="evidence" value="ECO:0007669"/>
    <property type="project" value="UniProtKB-KW"/>
</dbReference>
<gene>
    <name evidence="4" type="ORF">HY220_03430</name>
</gene>
<proteinExistence type="inferred from homology"/>
<name>A0A9D6LNK9_9BACT</name>
<dbReference type="Gene3D" id="4.10.410.60">
    <property type="match status" value="1"/>
</dbReference>
<dbReference type="GO" id="GO:0006412">
    <property type="term" value="P:translation"/>
    <property type="evidence" value="ECO:0007669"/>
    <property type="project" value="InterPro"/>
</dbReference>
<dbReference type="Proteomes" id="UP000808388">
    <property type="component" value="Unassembled WGS sequence"/>
</dbReference>
<protein>
    <submittedName>
        <fullName evidence="4">50S ribosomal protein L35</fullName>
    </submittedName>
</protein>
<evidence type="ECO:0000256" key="3">
    <source>
        <dbReference type="ARBA" id="ARBA00023274"/>
    </source>
</evidence>
<dbReference type="AlphaFoldDB" id="A0A9D6LNK9"/>
<dbReference type="EMBL" id="JACQCQ010000012">
    <property type="protein sequence ID" value="MBI3627764.1"/>
    <property type="molecule type" value="Genomic_DNA"/>
</dbReference>
<dbReference type="GO" id="GO:0003735">
    <property type="term" value="F:structural constituent of ribosome"/>
    <property type="evidence" value="ECO:0007669"/>
    <property type="project" value="InterPro"/>
</dbReference>
<dbReference type="InterPro" id="IPR037229">
    <property type="entry name" value="Ribosomal_bL35_sf"/>
</dbReference>
<dbReference type="SUPFAM" id="SSF143034">
    <property type="entry name" value="L35p-like"/>
    <property type="match status" value="1"/>
</dbReference>